<proteinExistence type="predicted"/>
<dbReference type="OrthoDB" id="410307at2759"/>
<dbReference type="PANTHER" id="PTHR33050:SF7">
    <property type="entry name" value="RIBONUCLEASE H"/>
    <property type="match status" value="1"/>
</dbReference>
<dbReference type="Proteomes" id="UP000591131">
    <property type="component" value="Unassembled WGS sequence"/>
</dbReference>
<gene>
    <name evidence="4" type="ORF">FOL47_000799</name>
</gene>
<accession>A0A7J6KU58</accession>
<protein>
    <recommendedName>
        <fullName evidence="6">Reverse transcriptase domain-containing protein</fullName>
    </recommendedName>
</protein>
<dbReference type="SUPFAM" id="SSF56349">
    <property type="entry name" value="DNA breaking-rejoining enzymes"/>
    <property type="match status" value="1"/>
</dbReference>
<keyword evidence="1" id="KW-0238">DNA-binding</keyword>
<dbReference type="InterPro" id="IPR011010">
    <property type="entry name" value="DNA_brk_join_enz"/>
</dbReference>
<evidence type="ECO:0000256" key="2">
    <source>
        <dbReference type="ARBA" id="ARBA00023172"/>
    </source>
</evidence>
<dbReference type="EMBL" id="JAAPAO010001161">
    <property type="protein sequence ID" value="KAF4650883.1"/>
    <property type="molecule type" value="Genomic_DNA"/>
</dbReference>
<evidence type="ECO:0000256" key="1">
    <source>
        <dbReference type="ARBA" id="ARBA00023125"/>
    </source>
</evidence>
<dbReference type="Gene3D" id="1.10.443.10">
    <property type="entry name" value="Intergrase catalytic core"/>
    <property type="match status" value="1"/>
</dbReference>
<organism evidence="4 5">
    <name type="scientific">Perkinsus chesapeaki</name>
    <name type="common">Clam parasite</name>
    <name type="synonym">Perkinsus andrewsi</name>
    <dbReference type="NCBI Taxonomy" id="330153"/>
    <lineage>
        <taxon>Eukaryota</taxon>
        <taxon>Sar</taxon>
        <taxon>Alveolata</taxon>
        <taxon>Perkinsozoa</taxon>
        <taxon>Perkinsea</taxon>
        <taxon>Perkinsida</taxon>
        <taxon>Perkinsidae</taxon>
        <taxon>Perkinsus</taxon>
    </lineage>
</organism>
<feature type="compositionally biased region" description="Gly residues" evidence="3">
    <location>
        <begin position="25"/>
        <end position="36"/>
    </location>
</feature>
<feature type="compositionally biased region" description="Low complexity" evidence="3">
    <location>
        <begin position="12"/>
        <end position="24"/>
    </location>
</feature>
<dbReference type="GO" id="GO:0006310">
    <property type="term" value="P:DNA recombination"/>
    <property type="evidence" value="ECO:0007669"/>
    <property type="project" value="UniProtKB-KW"/>
</dbReference>
<sequence>MSSQGAAGSEVSPSGGDLSSSSGGSPAGGSGSGGGLSISPGSGNGLAPEGQQLRVSGAGGSGQGNSGGGSSFPQPEQVAASDPVVPQPGQVAAGLTRQEDLVIVDSSSGGGEAGLCPGSELVLPPEVVAFIREKLIPSAQFDVSDVLMRRGIAAPELFRVMGDCSELISDLRDPANVFALRAVAAVYSPQTKNPAGTEDSGAEELVESLRLDFETDYGVRVPSRYLVSAKVFSKLSKVCLEKAEAGKRHVVLDEAPGRLPAGGNVAPLRAGFSIGLREWRHRGPSSRVRPRCCVGWTEAGSSKGLAAAVTAIRAYSPIAQGAQGRQTTSSAVASGEVAEGSSRRLSRKRSFVRELRKLASRASEEVASDIFCDAAFKDGGACLLPGRGSIADALWEAGLSSGFSDILGAVAGAPTEDQVERLRERSVRAAGVARTALAKVLGVPEGFASPGNCVDGRLLASLTDSLGVDDREIGLLCQQGLPIGVSRAIPSCPLFPKYVKKKHPPFPVKRVGEGFRNYSSMSDPSTVKAVGESVRKDELMGFVRRLTPHEAADPLRTFVPRGAIPKKDGGIRVVDDYLRANVNLRAEVPNTASLPSVVNTRRLVGELQQQYPVRKWLLFELDLESAYRFLKVHEEERKHLSFCHVGQGGVAEYFENCSLPFGLNSSGFWFVRYVRAVQCCLGKILRAWLPDGAAAGLMYVDDGLWIIDPDHYLEVCTVISLLWTALGSPISFKKIRVGRRQGCFIGVTLDVDRQGSASFYLAEDKLTRTKELLAGLVSSGGISMPDLASLAGKLSHYCQLRPFLKAYLQPYFGLKSVMESRGLKYAKCPSGSEVAVVSRFFSELLAQPNSAQPAAGISRAVRLKSHTIAIATDASLTALGGVLALSGSESPSKVCFFRTPLEGVGSLGAWACMLKDLSNCREARNMVALELLAAALGLVAAQTLIGDAADFNVVLYTDNTAVQSILTKMYSPKPALARLLRSMTALLSRLALTTFLRCAARLARGVCPAERLGSFVLIPTGGNPVVVCDVFFFGFARMAQRRENAARFLAEAVVHGQDVAGEVARLVRSALAPTTRRTYTSAEKLFRDVLFGEHMGMAEIYPMTAEMLLTFVYVLDKVGYPYSTIRTYVSGLKTQNLERGYELTSIEGELIKRGMTAVRKKQPPGADRSGAKETVSVAQARAAIVRDSQLRQGHSSLAVALRLCLFGLLRCRECLALRCLDVYFEQVGLWDVVRLTVRRSKTDQYAAGVVLRLGCAAPNTGRPCLEPLCPVHSLYAFMCDGFRRKALTRDGYLFGDLAYTSFLRGVKEAFGRQAAGNYGTHSLRRSGSRWMWLAGVSNFEISQFGRWSLLDTLQHRYLNGVAKGYEHRYATAMVSGCYRRPIQGE</sequence>
<evidence type="ECO:0000256" key="3">
    <source>
        <dbReference type="SAM" id="MobiDB-lite"/>
    </source>
</evidence>
<dbReference type="Gene3D" id="1.10.150.130">
    <property type="match status" value="1"/>
</dbReference>
<keyword evidence="5" id="KW-1185">Reference proteome</keyword>
<dbReference type="GO" id="GO:0015074">
    <property type="term" value="P:DNA integration"/>
    <property type="evidence" value="ECO:0007669"/>
    <property type="project" value="InterPro"/>
</dbReference>
<dbReference type="InterPro" id="IPR013762">
    <property type="entry name" value="Integrase-like_cat_sf"/>
</dbReference>
<name>A0A7J6KU58_PERCH</name>
<dbReference type="PANTHER" id="PTHR33050">
    <property type="entry name" value="REVERSE TRANSCRIPTASE DOMAIN-CONTAINING PROTEIN"/>
    <property type="match status" value="1"/>
</dbReference>
<comment type="caution">
    <text evidence="4">The sequence shown here is derived from an EMBL/GenBank/DDBJ whole genome shotgun (WGS) entry which is preliminary data.</text>
</comment>
<evidence type="ECO:0000313" key="5">
    <source>
        <dbReference type="Proteomes" id="UP000591131"/>
    </source>
</evidence>
<dbReference type="InterPro" id="IPR052055">
    <property type="entry name" value="Hepadnavirus_pol/RT"/>
</dbReference>
<dbReference type="InterPro" id="IPR010998">
    <property type="entry name" value="Integrase_recombinase_N"/>
</dbReference>
<feature type="region of interest" description="Disordered" evidence="3">
    <location>
        <begin position="1"/>
        <end position="89"/>
    </location>
</feature>
<dbReference type="SUPFAM" id="SSF56672">
    <property type="entry name" value="DNA/RNA polymerases"/>
    <property type="match status" value="1"/>
</dbReference>
<dbReference type="GO" id="GO:0003677">
    <property type="term" value="F:DNA binding"/>
    <property type="evidence" value="ECO:0007669"/>
    <property type="project" value="UniProtKB-KW"/>
</dbReference>
<evidence type="ECO:0008006" key="6">
    <source>
        <dbReference type="Google" id="ProtNLM"/>
    </source>
</evidence>
<feature type="compositionally biased region" description="Gly residues" evidence="3">
    <location>
        <begin position="57"/>
        <end position="70"/>
    </location>
</feature>
<reference evidence="4 5" key="1">
    <citation type="submission" date="2020-04" db="EMBL/GenBank/DDBJ databases">
        <title>Perkinsus chesapeaki whole genome sequence.</title>
        <authorList>
            <person name="Bogema D.R."/>
        </authorList>
    </citation>
    <scope>NUCLEOTIDE SEQUENCE [LARGE SCALE GENOMIC DNA]</scope>
    <source>
        <strain evidence="4">ATCC PRA-425</strain>
    </source>
</reference>
<evidence type="ECO:0000313" key="4">
    <source>
        <dbReference type="EMBL" id="KAF4650883.1"/>
    </source>
</evidence>
<dbReference type="InterPro" id="IPR043502">
    <property type="entry name" value="DNA/RNA_pol_sf"/>
</dbReference>
<keyword evidence="2" id="KW-0233">DNA recombination</keyword>